<name>A0ABV8U013_9ACTN</name>
<reference evidence="3" key="1">
    <citation type="journal article" date="2019" name="Int. J. Syst. Evol. Microbiol.">
        <title>The Global Catalogue of Microorganisms (GCM) 10K type strain sequencing project: providing services to taxonomists for standard genome sequencing and annotation.</title>
        <authorList>
            <consortium name="The Broad Institute Genomics Platform"/>
            <consortium name="The Broad Institute Genome Sequencing Center for Infectious Disease"/>
            <person name="Wu L."/>
            <person name="Ma J."/>
        </authorList>
    </citation>
    <scope>NUCLEOTIDE SEQUENCE [LARGE SCALE GENOMIC DNA]</scope>
    <source>
        <strain evidence="3">IBRC-M 10908</strain>
    </source>
</reference>
<evidence type="ECO:0000313" key="3">
    <source>
        <dbReference type="Proteomes" id="UP001595823"/>
    </source>
</evidence>
<dbReference type="RefSeq" id="WP_380621795.1">
    <property type="nucleotide sequence ID" value="NZ_JBHSDK010000016.1"/>
</dbReference>
<protein>
    <submittedName>
        <fullName evidence="2">NAD(P)H-dependent oxidoreductase</fullName>
        <ecNumber evidence="2">1.-.-.-</ecNumber>
    </submittedName>
</protein>
<sequence length="182" mass="18847">MTTPVKVAVLAGSLRKDSHSTSVLRAALNRFAEDIDATWIDNLDRLPAFNEDHEAEPGAEVAKLREAVAGADAVFAATPEYNGLLPGHLKTALDWVSRPYANGVIKGKPAAGFGASPSPNGGLWAVESLHRAYTVAGAAVVGEPTPIAASPEATDEAGALAREEDAAKLDGLLRDLVAAARS</sequence>
<dbReference type="SUPFAM" id="SSF52218">
    <property type="entry name" value="Flavoproteins"/>
    <property type="match status" value="1"/>
</dbReference>
<dbReference type="EMBL" id="JBHSDK010000016">
    <property type="protein sequence ID" value="MFC4336172.1"/>
    <property type="molecule type" value="Genomic_DNA"/>
</dbReference>
<keyword evidence="2" id="KW-0560">Oxidoreductase</keyword>
<dbReference type="InterPro" id="IPR029039">
    <property type="entry name" value="Flavoprotein-like_sf"/>
</dbReference>
<dbReference type="PANTHER" id="PTHR30543">
    <property type="entry name" value="CHROMATE REDUCTASE"/>
    <property type="match status" value="1"/>
</dbReference>
<dbReference type="Gene3D" id="3.40.50.360">
    <property type="match status" value="1"/>
</dbReference>
<evidence type="ECO:0000259" key="1">
    <source>
        <dbReference type="Pfam" id="PF03358"/>
    </source>
</evidence>
<dbReference type="GO" id="GO:0016491">
    <property type="term" value="F:oxidoreductase activity"/>
    <property type="evidence" value="ECO:0007669"/>
    <property type="project" value="UniProtKB-KW"/>
</dbReference>
<dbReference type="InterPro" id="IPR005025">
    <property type="entry name" value="FMN_Rdtase-like_dom"/>
</dbReference>
<dbReference type="Proteomes" id="UP001595823">
    <property type="component" value="Unassembled WGS sequence"/>
</dbReference>
<dbReference type="InterPro" id="IPR050712">
    <property type="entry name" value="NAD(P)H-dep_reductase"/>
</dbReference>
<proteinExistence type="predicted"/>
<feature type="domain" description="NADPH-dependent FMN reductase-like" evidence="1">
    <location>
        <begin position="5"/>
        <end position="146"/>
    </location>
</feature>
<dbReference type="EC" id="1.-.-.-" evidence="2"/>
<evidence type="ECO:0000313" key="2">
    <source>
        <dbReference type="EMBL" id="MFC4336172.1"/>
    </source>
</evidence>
<keyword evidence="3" id="KW-1185">Reference proteome</keyword>
<accession>A0ABV8U013</accession>
<dbReference type="PANTHER" id="PTHR30543:SF21">
    <property type="entry name" value="NAD(P)H-DEPENDENT FMN REDUCTASE LOT6"/>
    <property type="match status" value="1"/>
</dbReference>
<dbReference type="Pfam" id="PF03358">
    <property type="entry name" value="FMN_red"/>
    <property type="match status" value="1"/>
</dbReference>
<organism evidence="2 3">
    <name type="scientific">Salininema proteolyticum</name>
    <dbReference type="NCBI Taxonomy" id="1607685"/>
    <lineage>
        <taxon>Bacteria</taxon>
        <taxon>Bacillati</taxon>
        <taxon>Actinomycetota</taxon>
        <taxon>Actinomycetes</taxon>
        <taxon>Glycomycetales</taxon>
        <taxon>Glycomycetaceae</taxon>
        <taxon>Salininema</taxon>
    </lineage>
</organism>
<comment type="caution">
    <text evidence="2">The sequence shown here is derived from an EMBL/GenBank/DDBJ whole genome shotgun (WGS) entry which is preliminary data.</text>
</comment>
<gene>
    <name evidence="2" type="ORF">ACFPET_13265</name>
</gene>